<keyword evidence="4 8" id="KW-1003">Cell membrane</keyword>
<evidence type="ECO:0000256" key="2">
    <source>
        <dbReference type="ARBA" id="ARBA00009142"/>
    </source>
</evidence>
<evidence type="ECO:0000256" key="7">
    <source>
        <dbReference type="ARBA" id="ARBA00023136"/>
    </source>
</evidence>
<feature type="transmembrane region" description="Helical" evidence="8">
    <location>
        <begin position="138"/>
        <end position="166"/>
    </location>
</feature>
<dbReference type="InterPro" id="IPR002781">
    <property type="entry name" value="TM_pro_TauE-like"/>
</dbReference>
<sequence length="250" mass="24997">MTPGTIALLALSAFAAGAVDAVAGGGGLITVPALIAAGLPPHLALGTNKGQAVFGVLASYLRFRRAGMIDAARAKVAFPAGFAGSLLGAGLVLLLSPAALKPVVLGLLVAVAAFLAFRRPGPPKPRARPLPPGPTAAAIALVIGCYDGFFGPGTGTFLIVAFVALLGDGLAQASAGAKVVNLASNLAAFALFAWRGTVLWPVALPMAVAQMSGSWVGAHLAVRRGDAFVRKVVLAVVLALVVKLGRDLLS</sequence>
<reference evidence="11" key="1">
    <citation type="journal article" date="2022" name="Int. J. Syst. Evol. Microbiol.">
        <title>Anaeromyxobacter oryzae sp. nov., Anaeromyxobacter diazotrophicus sp. nov. and Anaeromyxobacter paludicola sp. nov., isolated from paddy soils.</title>
        <authorList>
            <person name="Itoh H."/>
            <person name="Xu Z."/>
            <person name="Mise K."/>
            <person name="Masuda Y."/>
            <person name="Ushijima N."/>
            <person name="Hayakawa C."/>
            <person name="Shiratori Y."/>
            <person name="Senoo K."/>
        </authorList>
    </citation>
    <scope>NUCLEOTIDE SEQUENCE [LARGE SCALE GENOMIC DNA]</scope>
    <source>
        <strain evidence="11">Red630</strain>
    </source>
</reference>
<dbReference type="InterPro" id="IPR052017">
    <property type="entry name" value="TSUP"/>
</dbReference>
<feature type="transmembrane region" description="Helical" evidence="8">
    <location>
        <begin position="45"/>
        <end position="63"/>
    </location>
</feature>
<feature type="transmembrane region" description="Helical" evidence="8">
    <location>
        <begin position="75"/>
        <end position="93"/>
    </location>
</feature>
<evidence type="ECO:0000256" key="9">
    <source>
        <dbReference type="SAM" id="SignalP"/>
    </source>
</evidence>
<dbReference type="PANTHER" id="PTHR30269:SF0">
    <property type="entry name" value="MEMBRANE TRANSPORTER PROTEIN YFCA-RELATED"/>
    <property type="match status" value="1"/>
</dbReference>
<organism evidence="10 11">
    <name type="scientific">Anaeromyxobacter paludicola</name>
    <dbReference type="NCBI Taxonomy" id="2918171"/>
    <lineage>
        <taxon>Bacteria</taxon>
        <taxon>Pseudomonadati</taxon>
        <taxon>Myxococcota</taxon>
        <taxon>Myxococcia</taxon>
        <taxon>Myxococcales</taxon>
        <taxon>Cystobacterineae</taxon>
        <taxon>Anaeromyxobacteraceae</taxon>
        <taxon>Anaeromyxobacter</taxon>
    </lineage>
</organism>
<comment type="subcellular location">
    <subcellularLocation>
        <location evidence="1 8">Cell membrane</location>
        <topology evidence="1 8">Multi-pass membrane protein</topology>
    </subcellularLocation>
</comment>
<accession>A0ABM7XBF2</accession>
<evidence type="ECO:0000256" key="1">
    <source>
        <dbReference type="ARBA" id="ARBA00004651"/>
    </source>
</evidence>
<dbReference type="Pfam" id="PF01925">
    <property type="entry name" value="TauE"/>
    <property type="match status" value="1"/>
</dbReference>
<gene>
    <name evidence="10" type="ORF">AMPC_22640</name>
</gene>
<feature type="chain" id="PRO_5046614070" description="Probable membrane transporter protein" evidence="9">
    <location>
        <begin position="16"/>
        <end position="250"/>
    </location>
</feature>
<keyword evidence="11" id="KW-1185">Reference proteome</keyword>
<comment type="similarity">
    <text evidence="2 8">Belongs to the 4-toluene sulfonate uptake permease (TSUP) (TC 2.A.102) family.</text>
</comment>
<evidence type="ECO:0000256" key="4">
    <source>
        <dbReference type="ARBA" id="ARBA00022475"/>
    </source>
</evidence>
<keyword evidence="3" id="KW-0813">Transport</keyword>
<evidence type="ECO:0000256" key="3">
    <source>
        <dbReference type="ARBA" id="ARBA00022448"/>
    </source>
</evidence>
<dbReference type="Proteomes" id="UP001162734">
    <property type="component" value="Chromosome"/>
</dbReference>
<feature type="transmembrane region" description="Helical" evidence="8">
    <location>
        <begin position="186"/>
        <end position="208"/>
    </location>
</feature>
<feature type="signal peptide" evidence="9">
    <location>
        <begin position="1"/>
        <end position="15"/>
    </location>
</feature>
<keyword evidence="5 8" id="KW-0812">Transmembrane</keyword>
<keyword evidence="6 8" id="KW-1133">Transmembrane helix</keyword>
<protein>
    <recommendedName>
        <fullName evidence="8">Probable membrane transporter protein</fullName>
    </recommendedName>
</protein>
<evidence type="ECO:0000313" key="10">
    <source>
        <dbReference type="EMBL" id="BDG09151.1"/>
    </source>
</evidence>
<dbReference type="PANTHER" id="PTHR30269">
    <property type="entry name" value="TRANSMEMBRANE PROTEIN YFCA"/>
    <property type="match status" value="1"/>
</dbReference>
<proteinExistence type="inferred from homology"/>
<evidence type="ECO:0000256" key="8">
    <source>
        <dbReference type="RuleBase" id="RU363041"/>
    </source>
</evidence>
<evidence type="ECO:0000256" key="6">
    <source>
        <dbReference type="ARBA" id="ARBA00022989"/>
    </source>
</evidence>
<evidence type="ECO:0000313" key="11">
    <source>
        <dbReference type="Proteomes" id="UP001162734"/>
    </source>
</evidence>
<keyword evidence="9" id="KW-0732">Signal</keyword>
<dbReference type="EMBL" id="AP025592">
    <property type="protein sequence ID" value="BDG09151.1"/>
    <property type="molecule type" value="Genomic_DNA"/>
</dbReference>
<name>A0ABM7XBF2_9BACT</name>
<keyword evidence="7 8" id="KW-0472">Membrane</keyword>
<evidence type="ECO:0000256" key="5">
    <source>
        <dbReference type="ARBA" id="ARBA00022692"/>
    </source>
</evidence>